<comment type="caution">
    <text evidence="1">The sequence shown here is derived from an EMBL/GenBank/DDBJ whole genome shotgun (WGS) entry which is preliminary data.</text>
</comment>
<accession>A0A812MA72</accession>
<evidence type="ECO:0008006" key="3">
    <source>
        <dbReference type="Google" id="ProtNLM"/>
    </source>
</evidence>
<organism evidence="1 2">
    <name type="scientific">Symbiodinium natans</name>
    <dbReference type="NCBI Taxonomy" id="878477"/>
    <lineage>
        <taxon>Eukaryota</taxon>
        <taxon>Sar</taxon>
        <taxon>Alveolata</taxon>
        <taxon>Dinophyceae</taxon>
        <taxon>Suessiales</taxon>
        <taxon>Symbiodiniaceae</taxon>
        <taxon>Symbiodinium</taxon>
    </lineage>
</organism>
<dbReference type="InterPro" id="IPR035892">
    <property type="entry name" value="C2_domain_sf"/>
</dbReference>
<reference evidence="1" key="1">
    <citation type="submission" date="2021-02" db="EMBL/GenBank/DDBJ databases">
        <authorList>
            <person name="Dougan E. K."/>
            <person name="Rhodes N."/>
            <person name="Thang M."/>
            <person name="Chan C."/>
        </authorList>
    </citation>
    <scope>NUCLEOTIDE SEQUENCE</scope>
</reference>
<proteinExistence type="predicted"/>
<evidence type="ECO:0000313" key="1">
    <source>
        <dbReference type="EMBL" id="CAE7259979.1"/>
    </source>
</evidence>
<name>A0A812MA72_9DINO</name>
<dbReference type="AlphaFoldDB" id="A0A812MA72"/>
<dbReference type="OrthoDB" id="424052at2759"/>
<gene>
    <name evidence="1" type="ORF">SNAT2548_LOCUS13562</name>
</gene>
<evidence type="ECO:0000313" key="2">
    <source>
        <dbReference type="Proteomes" id="UP000604046"/>
    </source>
</evidence>
<sequence>MKIPETGDRPFATGLANCNNPVKFRTKSSSSRDKAVWNQASKLQISRGDFLTFRVQDADLDDPASVFARATLDFDRMVPSGFEDEIPLEDSSGNKVPGGGIKVRVRVQGSFPAGQEA</sequence>
<keyword evidence="2" id="KW-1185">Reference proteome</keyword>
<protein>
    <recommendedName>
        <fullName evidence="3">C2 domain-containing protein</fullName>
    </recommendedName>
</protein>
<dbReference type="Proteomes" id="UP000604046">
    <property type="component" value="Unassembled WGS sequence"/>
</dbReference>
<dbReference type="Gene3D" id="2.60.40.150">
    <property type="entry name" value="C2 domain"/>
    <property type="match status" value="1"/>
</dbReference>
<dbReference type="SUPFAM" id="SSF49562">
    <property type="entry name" value="C2 domain (Calcium/lipid-binding domain, CaLB)"/>
    <property type="match status" value="1"/>
</dbReference>
<dbReference type="EMBL" id="CAJNDS010001446">
    <property type="protein sequence ID" value="CAE7259979.1"/>
    <property type="molecule type" value="Genomic_DNA"/>
</dbReference>